<evidence type="ECO:0000313" key="1">
    <source>
        <dbReference type="EMBL" id="CAB4173083.1"/>
    </source>
</evidence>
<proteinExistence type="predicted"/>
<reference evidence="2" key="1">
    <citation type="submission" date="2020-05" db="EMBL/GenBank/DDBJ databases">
        <authorList>
            <person name="Chiriac C."/>
            <person name="Salcher M."/>
            <person name="Ghai R."/>
            <person name="Kavagutti S V."/>
        </authorList>
    </citation>
    <scope>NUCLEOTIDE SEQUENCE</scope>
</reference>
<sequence length="88" mass="10091">MAIKYFIKSVVSEYEKDGVLKKSYTNIGTIFESKNGLMMALEVIPLFSLKEGKMLAFLNTPEEVENYKNSRKTQSNSFNQLQDDVIPF</sequence>
<evidence type="ECO:0000313" key="2">
    <source>
        <dbReference type="EMBL" id="CAB4178625.1"/>
    </source>
</evidence>
<organism evidence="2">
    <name type="scientific">uncultured Caudovirales phage</name>
    <dbReference type="NCBI Taxonomy" id="2100421"/>
    <lineage>
        <taxon>Viruses</taxon>
        <taxon>Duplodnaviria</taxon>
        <taxon>Heunggongvirae</taxon>
        <taxon>Uroviricota</taxon>
        <taxon>Caudoviricetes</taxon>
        <taxon>Peduoviridae</taxon>
        <taxon>Maltschvirus</taxon>
        <taxon>Maltschvirus maltsch</taxon>
    </lineage>
</organism>
<name>A0A6J5QBP1_9CAUD</name>
<accession>A0A6J5QBP1</accession>
<dbReference type="EMBL" id="LR796969">
    <property type="protein sequence ID" value="CAB4178625.1"/>
    <property type="molecule type" value="Genomic_DNA"/>
</dbReference>
<evidence type="ECO:0000313" key="3">
    <source>
        <dbReference type="EMBL" id="CAB4219535.1"/>
    </source>
</evidence>
<dbReference type="EMBL" id="LR796891">
    <property type="protein sequence ID" value="CAB4173083.1"/>
    <property type="molecule type" value="Genomic_DNA"/>
</dbReference>
<protein>
    <submittedName>
        <fullName evidence="2">Uncharacterized protein</fullName>
    </submittedName>
</protein>
<gene>
    <name evidence="2" type="ORF">UFOVP1019_26</name>
    <name evidence="3" type="ORF">UFOVP1618_60</name>
    <name evidence="1" type="ORF">UFOVP940_28</name>
</gene>
<dbReference type="EMBL" id="LR797482">
    <property type="protein sequence ID" value="CAB4219535.1"/>
    <property type="molecule type" value="Genomic_DNA"/>
</dbReference>